<dbReference type="Proteomes" id="UP000193920">
    <property type="component" value="Unassembled WGS sequence"/>
</dbReference>
<feature type="domain" description="Phosphatidylinositol-specific phospholipase C X" evidence="2">
    <location>
        <begin position="33"/>
        <end position="192"/>
    </location>
</feature>
<gene>
    <name evidence="3" type="ORF">LY90DRAFT_519735</name>
</gene>
<feature type="signal peptide" evidence="1">
    <location>
        <begin position="1"/>
        <end position="20"/>
    </location>
</feature>
<protein>
    <submittedName>
        <fullName evidence="3">PLC-like phosphodiesterase</fullName>
    </submittedName>
</protein>
<dbReference type="Gene3D" id="3.20.20.190">
    <property type="entry name" value="Phosphatidylinositol (PI) phosphodiesterase"/>
    <property type="match status" value="1"/>
</dbReference>
<dbReference type="SUPFAM" id="SSF51695">
    <property type="entry name" value="PLC-like phosphodiesterases"/>
    <property type="match status" value="1"/>
</dbReference>
<evidence type="ECO:0000313" key="3">
    <source>
        <dbReference type="EMBL" id="ORY01324.1"/>
    </source>
</evidence>
<dbReference type="Pfam" id="PF00388">
    <property type="entry name" value="PI-PLC-X"/>
    <property type="match status" value="1"/>
</dbReference>
<evidence type="ECO:0000313" key="4">
    <source>
        <dbReference type="Proteomes" id="UP000193920"/>
    </source>
</evidence>
<accession>A0A1Y1YU16</accession>
<dbReference type="InterPro" id="IPR017946">
    <property type="entry name" value="PLC-like_Pdiesterase_TIM-brl"/>
</dbReference>
<dbReference type="GO" id="GO:0006629">
    <property type="term" value="P:lipid metabolic process"/>
    <property type="evidence" value="ECO:0007669"/>
    <property type="project" value="InterPro"/>
</dbReference>
<feature type="chain" id="PRO_5012824507" evidence="1">
    <location>
        <begin position="21"/>
        <end position="276"/>
    </location>
</feature>
<dbReference type="InterPro" id="IPR000909">
    <property type="entry name" value="PLipase_C_PInositol-sp_X_dom"/>
</dbReference>
<dbReference type="AlphaFoldDB" id="A0A1Y1YU16"/>
<keyword evidence="4" id="KW-1185">Reference proteome</keyword>
<proteinExistence type="predicted"/>
<dbReference type="PANTHER" id="PTHR13593">
    <property type="match status" value="1"/>
</dbReference>
<dbReference type="PROSITE" id="PS50007">
    <property type="entry name" value="PIPLC_X_DOMAIN"/>
    <property type="match status" value="1"/>
</dbReference>
<organism evidence="3 4">
    <name type="scientific">Neocallimastix californiae</name>
    <dbReference type="NCBI Taxonomy" id="1754190"/>
    <lineage>
        <taxon>Eukaryota</taxon>
        <taxon>Fungi</taxon>
        <taxon>Fungi incertae sedis</taxon>
        <taxon>Chytridiomycota</taxon>
        <taxon>Chytridiomycota incertae sedis</taxon>
        <taxon>Neocallimastigomycetes</taxon>
        <taxon>Neocallimastigales</taxon>
        <taxon>Neocallimastigaceae</taxon>
        <taxon>Neocallimastix</taxon>
    </lineage>
</organism>
<dbReference type="SMART" id="SM00148">
    <property type="entry name" value="PLCXc"/>
    <property type="match status" value="1"/>
</dbReference>
<dbReference type="PANTHER" id="PTHR13593:SF113">
    <property type="entry name" value="SI:DKEY-266F7.9"/>
    <property type="match status" value="1"/>
</dbReference>
<dbReference type="InterPro" id="IPR051057">
    <property type="entry name" value="PI-PLC_domain"/>
</dbReference>
<dbReference type="OrthoDB" id="1046782at2759"/>
<name>A0A1Y1YU16_9FUNG</name>
<sequence length="276" mass="32082">MKSSLFIIISFILLFINVKADNNDRKWMSLLPEDLKLNKLNIPGTHDSGTFRVTTAVSAFAQTQNLSIKEQLENGIRYLDLRLSDDEESSDRNIYNSHDSIVCWESFWSWKKLHLNKVLDYCVEFLLTQESKDETIILHLKQENRPEKMQAKEFTNKVGNVIFDKKYQNYIYNSTTIPLHKDVKCKIYIVTRSNFVMEDDSGKNNQNFGCKIEISEMGGCYFYNKADPLGLNSGDICRQVVIGDIHVQDAYNLRENNKWYMVKDVLTGEIDCRSKD</sequence>
<evidence type="ECO:0000259" key="2">
    <source>
        <dbReference type="SMART" id="SM00148"/>
    </source>
</evidence>
<dbReference type="EMBL" id="MCOG01000507">
    <property type="protein sequence ID" value="ORY01324.1"/>
    <property type="molecule type" value="Genomic_DNA"/>
</dbReference>
<keyword evidence="1" id="KW-0732">Signal</keyword>
<reference evidence="3 4" key="1">
    <citation type="submission" date="2016-08" db="EMBL/GenBank/DDBJ databases">
        <title>A Parts List for Fungal Cellulosomes Revealed by Comparative Genomics.</title>
        <authorList>
            <consortium name="DOE Joint Genome Institute"/>
            <person name="Haitjema C.H."/>
            <person name="Gilmore S.P."/>
            <person name="Henske J.K."/>
            <person name="Solomon K.V."/>
            <person name="De Groot R."/>
            <person name="Kuo A."/>
            <person name="Mondo S.J."/>
            <person name="Salamov A.A."/>
            <person name="Labutti K."/>
            <person name="Zhao Z."/>
            <person name="Chiniquy J."/>
            <person name="Barry K."/>
            <person name="Brewer H.M."/>
            <person name="Purvine S.O."/>
            <person name="Wright A.T."/>
            <person name="Boxma B."/>
            <person name="Van Alen T."/>
            <person name="Hackstein J.H."/>
            <person name="Baker S.E."/>
            <person name="Grigoriev I.V."/>
            <person name="O'Malley M.A."/>
        </authorList>
    </citation>
    <scope>NUCLEOTIDE SEQUENCE [LARGE SCALE GENOMIC DNA]</scope>
    <source>
        <strain evidence="3 4">G1</strain>
    </source>
</reference>
<dbReference type="STRING" id="1754190.A0A1Y1YU16"/>
<evidence type="ECO:0000256" key="1">
    <source>
        <dbReference type="SAM" id="SignalP"/>
    </source>
</evidence>
<dbReference type="GO" id="GO:0008081">
    <property type="term" value="F:phosphoric diester hydrolase activity"/>
    <property type="evidence" value="ECO:0007669"/>
    <property type="project" value="InterPro"/>
</dbReference>
<comment type="caution">
    <text evidence="3">The sequence shown here is derived from an EMBL/GenBank/DDBJ whole genome shotgun (WGS) entry which is preliminary data.</text>
</comment>